<evidence type="ECO:0000313" key="3">
    <source>
        <dbReference type="Proteomes" id="UP001156641"/>
    </source>
</evidence>
<dbReference type="InterPro" id="IPR050564">
    <property type="entry name" value="F420-G6PD/mer"/>
</dbReference>
<name>A0ABQ6ADE4_9PROT</name>
<dbReference type="RefSeq" id="WP_284259067.1">
    <property type="nucleotide sequence ID" value="NZ_BSOS01000085.1"/>
</dbReference>
<dbReference type="InterPro" id="IPR036661">
    <property type="entry name" value="Luciferase-like_sf"/>
</dbReference>
<dbReference type="InterPro" id="IPR011251">
    <property type="entry name" value="Luciferase-like_dom"/>
</dbReference>
<keyword evidence="3" id="KW-1185">Reference proteome</keyword>
<protein>
    <submittedName>
        <fullName evidence="2">Luciferase-like protein</fullName>
    </submittedName>
</protein>
<dbReference type="Pfam" id="PF00296">
    <property type="entry name" value="Bac_luciferase"/>
    <property type="match status" value="1"/>
</dbReference>
<evidence type="ECO:0000259" key="1">
    <source>
        <dbReference type="Pfam" id="PF00296"/>
    </source>
</evidence>
<dbReference type="PANTHER" id="PTHR43244:SF2">
    <property type="entry name" value="CONSERVED HYPOTHETICAL ALANINE AND PROLINE-RICH PROTEIN"/>
    <property type="match status" value="1"/>
</dbReference>
<evidence type="ECO:0000313" key="2">
    <source>
        <dbReference type="EMBL" id="GLR68223.1"/>
    </source>
</evidence>
<dbReference type="Gene3D" id="3.20.20.30">
    <property type="entry name" value="Luciferase-like domain"/>
    <property type="match status" value="1"/>
</dbReference>
<feature type="domain" description="Luciferase-like" evidence="1">
    <location>
        <begin position="26"/>
        <end position="332"/>
    </location>
</feature>
<dbReference type="InterPro" id="IPR022378">
    <property type="entry name" value="F420_OxRdatse_MSMEG2249_pred"/>
</dbReference>
<gene>
    <name evidence="2" type="ORF">GCM10010909_29040</name>
</gene>
<accession>A0ABQ6ADE4</accession>
<proteinExistence type="predicted"/>
<dbReference type="SUPFAM" id="SSF51679">
    <property type="entry name" value="Bacterial luciferase-like"/>
    <property type="match status" value="1"/>
</dbReference>
<reference evidence="3" key="1">
    <citation type="journal article" date="2019" name="Int. J. Syst. Evol. Microbiol.">
        <title>The Global Catalogue of Microorganisms (GCM) 10K type strain sequencing project: providing services to taxonomists for standard genome sequencing and annotation.</title>
        <authorList>
            <consortium name="The Broad Institute Genomics Platform"/>
            <consortium name="The Broad Institute Genome Sequencing Center for Infectious Disease"/>
            <person name="Wu L."/>
            <person name="Ma J."/>
        </authorList>
    </citation>
    <scope>NUCLEOTIDE SEQUENCE [LARGE SCALE GENOMIC DNA]</scope>
    <source>
        <strain evidence="3">NBRC 112502</strain>
    </source>
</reference>
<dbReference type="Proteomes" id="UP001156641">
    <property type="component" value="Unassembled WGS sequence"/>
</dbReference>
<dbReference type="NCBIfam" id="TIGR03857">
    <property type="entry name" value="F420_MSMEG_2249"/>
    <property type="match status" value="1"/>
</dbReference>
<organism evidence="2 3">
    <name type="scientific">Acidocella aquatica</name>
    <dbReference type="NCBI Taxonomy" id="1922313"/>
    <lineage>
        <taxon>Bacteria</taxon>
        <taxon>Pseudomonadati</taxon>
        <taxon>Pseudomonadota</taxon>
        <taxon>Alphaproteobacteria</taxon>
        <taxon>Acetobacterales</taxon>
        <taxon>Acidocellaceae</taxon>
        <taxon>Acidocella</taxon>
    </lineage>
</organism>
<comment type="caution">
    <text evidence="2">The sequence shown here is derived from an EMBL/GenBank/DDBJ whole genome shotgun (WGS) entry which is preliminary data.</text>
</comment>
<sequence length="362" mass="39039">MSSNEDAGAKALFEKFGTYILPGRVSDPRRGIEEAKEAERIGLGAVWISERYASKEPAVLAGAVSEATSKIRIVGTMYATMRHPIVTASVANLMQAMSGDRFSLMFARAVPAYMQMLGAPGITFPRLADTISIVRRLWAGETVTYDGILGKFPHLKLTDRHEGPTPPIIFTAIGPKALAFAGEHCDGVLLHPFVSPTGVANSVKIVRDAAEKAGRDPASIRIYHNIIVAPDLPKDEEEAVVGGRAVTYFELPGFGDLIVEINGWDLNVLEKLRAHPQIAALNGKPADQAFTRQELVEVSRILPRSWLDEGAAVGTAAQCADQLMKFLDAGADEILLHGSAPRDMGPLATELKRSLHNRAALT</sequence>
<dbReference type="EMBL" id="BSOS01000085">
    <property type="protein sequence ID" value="GLR68223.1"/>
    <property type="molecule type" value="Genomic_DNA"/>
</dbReference>
<dbReference type="PANTHER" id="PTHR43244">
    <property type="match status" value="1"/>
</dbReference>